<dbReference type="AlphaFoldDB" id="A0A399S4S9"/>
<accession>A0A399S4S9</accession>
<sequence length="208" mass="23897">MPYRLLSTKKYSAFVDEKIKTENLEHEPKDWLAVYLPVAEVKGNDYKQIKNSYVPAVLYWGWNSTIECETDPYTTGNFIKAGIFQAADNLDLRSKLKDKQLVIDLKQVPGKFLYENKGNAIFLVFAYTTSAVAAVSPYPITLYAEYQLKENGEVVAHGSGVIQKKAQPVRNMWKSSKKFTWMYLDEYKKESNRMGTELVKNIIKQIKS</sequence>
<dbReference type="Proteomes" id="UP000266005">
    <property type="component" value="Unassembled WGS sequence"/>
</dbReference>
<evidence type="ECO:0000313" key="2">
    <source>
        <dbReference type="Proteomes" id="UP000266005"/>
    </source>
</evidence>
<reference evidence="2" key="1">
    <citation type="submission" date="2018-08" db="EMBL/GenBank/DDBJ databases">
        <title>Mucilaginibacter sp. MYSH2.</title>
        <authorList>
            <person name="Seo T."/>
        </authorList>
    </citation>
    <scope>NUCLEOTIDE SEQUENCE [LARGE SCALE GENOMIC DNA]</scope>
    <source>
        <strain evidence="2">KIRAN</strain>
    </source>
</reference>
<keyword evidence="2" id="KW-1185">Reference proteome</keyword>
<organism evidence="1 2">
    <name type="scientific">Pontibacter oryzae</name>
    <dbReference type="NCBI Taxonomy" id="2304593"/>
    <lineage>
        <taxon>Bacteria</taxon>
        <taxon>Pseudomonadati</taxon>
        <taxon>Bacteroidota</taxon>
        <taxon>Cytophagia</taxon>
        <taxon>Cytophagales</taxon>
        <taxon>Hymenobacteraceae</taxon>
        <taxon>Pontibacter</taxon>
    </lineage>
</organism>
<dbReference type="EMBL" id="QWGE01000004">
    <property type="protein sequence ID" value="RIJ37072.1"/>
    <property type="molecule type" value="Genomic_DNA"/>
</dbReference>
<protein>
    <submittedName>
        <fullName evidence="1">Uncharacterized protein</fullName>
    </submittedName>
</protein>
<comment type="caution">
    <text evidence="1">The sequence shown here is derived from an EMBL/GenBank/DDBJ whole genome shotgun (WGS) entry which is preliminary data.</text>
</comment>
<name>A0A399S4S9_9BACT</name>
<gene>
    <name evidence="1" type="ORF">D1627_14790</name>
</gene>
<dbReference type="OrthoDB" id="849872at2"/>
<dbReference type="RefSeq" id="WP_119433008.1">
    <property type="nucleotide sequence ID" value="NZ_QWGE01000004.1"/>
</dbReference>
<evidence type="ECO:0000313" key="1">
    <source>
        <dbReference type="EMBL" id="RIJ37072.1"/>
    </source>
</evidence>
<proteinExistence type="predicted"/>